<name>A0A0D2BA29_9PEZI</name>
<dbReference type="HOGENOM" id="CLU_082152_0_0_1"/>
<dbReference type="RefSeq" id="XP_016217998.1">
    <property type="nucleotide sequence ID" value="XM_016353903.1"/>
</dbReference>
<reference evidence="2 3" key="1">
    <citation type="submission" date="2015-01" db="EMBL/GenBank/DDBJ databases">
        <title>The Genome Sequence of Ochroconis gallopava CBS43764.</title>
        <authorList>
            <consortium name="The Broad Institute Genomics Platform"/>
            <person name="Cuomo C."/>
            <person name="de Hoog S."/>
            <person name="Gorbushina A."/>
            <person name="Stielow B."/>
            <person name="Teixiera M."/>
            <person name="Abouelleil A."/>
            <person name="Chapman S.B."/>
            <person name="Priest M."/>
            <person name="Young S.K."/>
            <person name="Wortman J."/>
            <person name="Nusbaum C."/>
            <person name="Birren B."/>
        </authorList>
    </citation>
    <scope>NUCLEOTIDE SEQUENCE [LARGE SCALE GENOMIC DNA]</scope>
    <source>
        <strain evidence="2 3">CBS 43764</strain>
    </source>
</reference>
<protein>
    <submittedName>
        <fullName evidence="2">Uncharacterized protein</fullName>
    </submittedName>
</protein>
<accession>A0A0D2BA29</accession>
<feature type="compositionally biased region" description="Low complexity" evidence="1">
    <location>
        <begin position="252"/>
        <end position="268"/>
    </location>
</feature>
<sequence length="334" mass="36165">MDLSFRSRKRSRDDEDEAFGVRIEGVPADKKHRGIAALQSTPWLHDYTDVRPSMNRAQSLPFRLDHSAPLSQPPSIIETTEAGHSPTDSSSGDSPADLADDVDMNAVDHHVSIAGSASPPSPFTKSYPHLLRPDKLNSPGLDAFAGRIPTPIHSNFNLAQTPLGAAPPAPTRSRTDSLLPVATNSVDVSALPRFAVPMRNILENDYVMPSPIAESPLVEDSMELEAGFPSSQLSRLSVSQDGMDMDDEPIWSSQHHVQHSTSSSSGSSADTLSFDVIPPTPTTPGRVGRARSGAFSASNTPHPQEKGGRRVVFGYRDDCEKCRMRFPGHFAHFV</sequence>
<dbReference type="GeneID" id="27309036"/>
<gene>
    <name evidence="2" type="ORF">PV09_01063</name>
</gene>
<feature type="region of interest" description="Disordered" evidence="1">
    <location>
        <begin position="229"/>
        <end position="309"/>
    </location>
</feature>
<dbReference type="AlphaFoldDB" id="A0A0D2BA29"/>
<evidence type="ECO:0000256" key="1">
    <source>
        <dbReference type="SAM" id="MobiDB-lite"/>
    </source>
</evidence>
<dbReference type="InParanoid" id="A0A0D2BA29"/>
<keyword evidence="3" id="KW-1185">Reference proteome</keyword>
<organism evidence="2 3">
    <name type="scientific">Verruconis gallopava</name>
    <dbReference type="NCBI Taxonomy" id="253628"/>
    <lineage>
        <taxon>Eukaryota</taxon>
        <taxon>Fungi</taxon>
        <taxon>Dikarya</taxon>
        <taxon>Ascomycota</taxon>
        <taxon>Pezizomycotina</taxon>
        <taxon>Dothideomycetes</taxon>
        <taxon>Pleosporomycetidae</taxon>
        <taxon>Venturiales</taxon>
        <taxon>Sympoventuriaceae</taxon>
        <taxon>Verruconis</taxon>
    </lineage>
</organism>
<dbReference type="VEuPathDB" id="FungiDB:PV09_01063"/>
<dbReference type="Proteomes" id="UP000053259">
    <property type="component" value="Unassembled WGS sequence"/>
</dbReference>
<evidence type="ECO:0000313" key="3">
    <source>
        <dbReference type="Proteomes" id="UP000053259"/>
    </source>
</evidence>
<feature type="region of interest" description="Disordered" evidence="1">
    <location>
        <begin position="58"/>
        <end position="99"/>
    </location>
</feature>
<feature type="compositionally biased region" description="Polar residues" evidence="1">
    <location>
        <begin position="229"/>
        <end position="240"/>
    </location>
</feature>
<dbReference type="STRING" id="253628.A0A0D2BA29"/>
<proteinExistence type="predicted"/>
<dbReference type="OrthoDB" id="2446291at2759"/>
<feature type="compositionally biased region" description="Polar residues" evidence="1">
    <location>
        <begin position="69"/>
        <end position="78"/>
    </location>
</feature>
<evidence type="ECO:0000313" key="2">
    <source>
        <dbReference type="EMBL" id="KIW08129.1"/>
    </source>
</evidence>
<dbReference type="EMBL" id="KN847531">
    <property type="protein sequence ID" value="KIW08129.1"/>
    <property type="molecule type" value="Genomic_DNA"/>
</dbReference>